<keyword evidence="2" id="KW-1185">Reference proteome</keyword>
<evidence type="ECO:0000313" key="2">
    <source>
        <dbReference type="Proteomes" id="UP001430306"/>
    </source>
</evidence>
<dbReference type="EMBL" id="JAJKFW010000062">
    <property type="protein sequence ID" value="MCC9644938.1"/>
    <property type="molecule type" value="Genomic_DNA"/>
</dbReference>
<proteinExistence type="predicted"/>
<organism evidence="1 2">
    <name type="scientific">Rhodopirellula halodulae</name>
    <dbReference type="NCBI Taxonomy" id="2894198"/>
    <lineage>
        <taxon>Bacteria</taxon>
        <taxon>Pseudomonadati</taxon>
        <taxon>Planctomycetota</taxon>
        <taxon>Planctomycetia</taxon>
        <taxon>Pirellulales</taxon>
        <taxon>Pirellulaceae</taxon>
        <taxon>Rhodopirellula</taxon>
    </lineage>
</organism>
<protein>
    <submittedName>
        <fullName evidence="1">Uncharacterized protein</fullName>
    </submittedName>
</protein>
<reference evidence="1" key="1">
    <citation type="submission" date="2021-11" db="EMBL/GenBank/DDBJ databases">
        <title>Genome sequence.</title>
        <authorList>
            <person name="Sun Q."/>
        </authorList>
    </citation>
    <scope>NUCLEOTIDE SEQUENCE</scope>
    <source>
        <strain evidence="1">JC740</strain>
    </source>
</reference>
<accession>A0ABS8NQ34</accession>
<dbReference type="Proteomes" id="UP001430306">
    <property type="component" value="Unassembled WGS sequence"/>
</dbReference>
<name>A0ABS8NQ34_9BACT</name>
<sequence>MFFRLILLGVILAFTPILPAFSQPPVDSPLRAEAFSSTVITVAIDGQTMQEAIDQIVQQVDSGSRPQRWTWWRDGSIDPHQIVSLNLAGGSAAQAITQLTKPQGWEAFPIPGILLVGRPEWIDRTLAHCVSSPQATSVDLTWPRGTTSREAMRRVVETSGASVPIAADFDWLPHDVWREANFQQVDPWHVASLMLSEFRYVTPRAFPLERLVTRDGELPPQVEFLSPEDTRWKNVRFQMSYPVQGSGTAIRQAVQSFDRTAAFRSGRDGQQRLLRVNTTPAGHRAAWRAVWENAEVPAQIARAGREATYDLKLLNKPAEVVLQQFAGAAGKQLKISEDAKLRSQTLVSLDAQKKTLRELAESIAQQANLQLVWGDVLIEVSLPAEE</sequence>
<gene>
    <name evidence="1" type="ORF">LOC71_21895</name>
</gene>
<evidence type="ECO:0000313" key="1">
    <source>
        <dbReference type="EMBL" id="MCC9644938.1"/>
    </source>
</evidence>
<comment type="caution">
    <text evidence="1">The sequence shown here is derived from an EMBL/GenBank/DDBJ whole genome shotgun (WGS) entry which is preliminary data.</text>
</comment>